<dbReference type="EMBL" id="BK016159">
    <property type="protein sequence ID" value="DAF98990.1"/>
    <property type="molecule type" value="Genomic_DNA"/>
</dbReference>
<reference evidence="2" key="1">
    <citation type="journal article" date="2021" name="Proc. Natl. Acad. Sci. U.S.A.">
        <title>A Catalog of Tens of Thousands of Viruses from Human Metagenomes Reveals Hidden Associations with Chronic Diseases.</title>
        <authorList>
            <person name="Tisza M.J."/>
            <person name="Buck C.B."/>
        </authorList>
    </citation>
    <scope>NUCLEOTIDE SEQUENCE</scope>
    <source>
        <strain evidence="2">CtDmR33</strain>
    </source>
</reference>
<evidence type="ECO:0000256" key="1">
    <source>
        <dbReference type="SAM" id="Phobius"/>
    </source>
</evidence>
<proteinExistence type="predicted"/>
<accession>A0A8S5UXA5</accession>
<name>A0A8S5UXA5_9CAUD</name>
<keyword evidence="1" id="KW-0812">Transmembrane</keyword>
<evidence type="ECO:0000313" key="2">
    <source>
        <dbReference type="EMBL" id="DAF98990.1"/>
    </source>
</evidence>
<feature type="transmembrane region" description="Helical" evidence="1">
    <location>
        <begin position="595"/>
        <end position="617"/>
    </location>
</feature>
<sequence length="949" mass="101448">MADIDSLVITIEGNAASANSAVDTLAAKLDNLKQKVKGGAPGLTALSNQLSKISGALAGLDANAGAKLTSLANGISALSAVKDVRISANIGTQLSAISTAVSNLDWTAQDKLIALADGLQPLTTLGKAQLGTFVNQLSKLPAIISQLDAQTMSDFADRMEKLSNALTPLANKMNVVATAFSKLPVNVQAAANAVKNFPESADRARASFYKLGTSILSFGSNLGSLSAVWGVLKKIKSTFIDRASDYIESMNLFNVSMGEYAKSAHEYAEQVSEVMGIDIAEWANAQGVFMTLATGFNVASDKAALMSQNLTQLAYDVSSYYNKTITESVNAIRSGFSGEIEPVRNLGFDLSQTRLQAIALENGIAKSVNAMTQAEKSELRYIALMTQVTQVQGDMARTLDSPANQLRILQSQLRMVAREIGNIFIPILTKVLPWLIAFAKAARQVAAAIASLFGYTMSDVEWGNNISTGAGSISSSLDDATGSAEKLKQTLAGFDQINLITQQSGGGSGGSGGVSGGDLGLDLPSYDFIGDAVQTRVEEIMKVIQPKVDWIVKNIDWIWEAVKNIGVALLLWKFSANFLRDLGTLTTATGSLKNLIGIGTISLGVTLLFDNISNILAGDYDFVSLRGMLQTALSGVLIGIGLTALGAGAWAIPVAAVLSFAITEIAVNWDSIKKSAEARFGMLKSILNGDFDDFLENWQKDMQAMFESKGLTGKLLKWIIDGLYGEGTFDKLKGVFETGGKDVIKGLFGGMVREVTSKLSILNPLFSKIGIEFDKVYDINSPSKVFETKGKNLIQGLWDGIKSVWSNLTSWWSRLSLPKLNIKLPHFRFTTTQTKIFGQTFSMPKLSVDWYAQGGFPDMGQLFIAGENGPEMVGTMNGRSAVANNDQIVEGVASGVARANAEQNALLREQNRLLAALLAKFGSRFRSNAQTGRSIQAALDAYNIVRGNV</sequence>
<keyword evidence="1" id="KW-1133">Transmembrane helix</keyword>
<keyword evidence="1" id="KW-0472">Membrane</keyword>
<protein>
    <submittedName>
        <fullName evidence="2">Minor tail protein</fullName>
    </submittedName>
</protein>
<feature type="transmembrane region" description="Helical" evidence="1">
    <location>
        <begin position="629"/>
        <end position="652"/>
    </location>
</feature>
<organism evidence="2">
    <name type="scientific">Siphoviridae sp. ctDmR33</name>
    <dbReference type="NCBI Taxonomy" id="2825389"/>
    <lineage>
        <taxon>Viruses</taxon>
        <taxon>Duplodnaviria</taxon>
        <taxon>Heunggongvirae</taxon>
        <taxon>Uroviricota</taxon>
        <taxon>Caudoviricetes</taxon>
    </lineage>
</organism>